<evidence type="ECO:0000313" key="3">
    <source>
        <dbReference type="Proteomes" id="UP000286268"/>
    </source>
</evidence>
<dbReference type="AlphaFoldDB" id="A0A3R5V677"/>
<dbReference type="Proteomes" id="UP000286268">
    <property type="component" value="Chromosome"/>
</dbReference>
<reference evidence="2 3" key="1">
    <citation type="submission" date="2018-01" db="EMBL/GenBank/DDBJ databases">
        <title>Genome Sequencing and Assembly of Anaerobacter polyendosporus strain CT4.</title>
        <authorList>
            <person name="Tachaapaikoon C."/>
            <person name="Sutheeworapong S."/>
            <person name="Jenjaroenpun P."/>
            <person name="Wongsurawat T."/>
            <person name="Nookeaw I."/>
            <person name="Cheawchanlertfa P."/>
            <person name="Kosugi A."/>
            <person name="Cheevadhanarak S."/>
            <person name="Ratanakhanokchai K."/>
        </authorList>
    </citation>
    <scope>NUCLEOTIDE SEQUENCE [LARGE SCALE GENOMIC DNA]</scope>
    <source>
        <strain evidence="2 3">CT4</strain>
    </source>
</reference>
<dbReference type="Gene3D" id="3.30.1330.230">
    <property type="match status" value="1"/>
</dbReference>
<dbReference type="Pfam" id="PF02624">
    <property type="entry name" value="YcaO"/>
    <property type="match status" value="1"/>
</dbReference>
<feature type="domain" description="YcaO" evidence="1">
    <location>
        <begin position="255"/>
        <end position="645"/>
    </location>
</feature>
<dbReference type="NCBIfam" id="TIGR03604">
    <property type="entry name" value="TOMM_cyclo_SagD"/>
    <property type="match status" value="1"/>
</dbReference>
<dbReference type="InterPro" id="IPR022291">
    <property type="entry name" value="Bacteriocin_synth_cyclodeHase"/>
</dbReference>
<dbReference type="NCBIfam" id="TIGR03882">
    <property type="entry name" value="cyclo_dehyd_2"/>
    <property type="match status" value="1"/>
</dbReference>
<gene>
    <name evidence="2" type="ORF">C1I91_05255</name>
</gene>
<organism evidence="2 3">
    <name type="scientific">Clostridium manihotivorum</name>
    <dbReference type="NCBI Taxonomy" id="2320868"/>
    <lineage>
        <taxon>Bacteria</taxon>
        <taxon>Bacillati</taxon>
        <taxon>Bacillota</taxon>
        <taxon>Clostridia</taxon>
        <taxon>Eubacteriales</taxon>
        <taxon>Clostridiaceae</taxon>
        <taxon>Clostridium</taxon>
    </lineage>
</organism>
<dbReference type="PANTHER" id="PTHR37809:SF1">
    <property type="entry name" value="RIBOSOMAL PROTEIN S12 METHYLTHIOTRANSFERASE ACCESSORY FACTOR YCAO"/>
    <property type="match status" value="1"/>
</dbReference>
<name>A0A3R5V677_9CLOT</name>
<dbReference type="EMBL" id="CP025746">
    <property type="protein sequence ID" value="QAA31118.1"/>
    <property type="molecule type" value="Genomic_DNA"/>
</dbReference>
<evidence type="ECO:0000313" key="2">
    <source>
        <dbReference type="EMBL" id="QAA31118.1"/>
    </source>
</evidence>
<sequence>MANVSSISIYKNESLFMKKVVRLLEDSNIQFSFVGKEELEQSEDIVFVFADNLNYKGLQEQAIAHKQNNTFYFHRLLSTLLVGPLVLDKDDPCLFCSISNMKQQGTENLLTVCADKEVPFLWDKPTEAFLKEFFQIAKSDARYLERYHCYLENINFNSGETKRFRLVKDEFCSFCGELEEDNENSFSGVFHKDIKPDPEKYRIKTEVKTDELFKRYYDTTTGVFTHFYREYLSSNIPAYGLELKLAPNYVEAGFGRAYSKKRAEDICRLEAIERYCGCFDRKTESKLYATYEEVKDIAINPERLGLHTTEEWEHPAYRIKRYSETLPVYWKWVYSMREKRKVLIPEQSIYYGDNFYRDDRANRFVYESSNGMALGSSFEEAVLHGLFEVIERDNFLCEWYNRFPLQEIDVESTNLKELKELIFLLKQSGIEVRFFDISMELGIPTVWALIHNTNGDAAMKCYNAAGSNFNPEKALESAALEVLTSLPIYEKQIKESEEMSKRVNMLISNPKAVTEFHDHVLYYASQENSKILDFALKTDNCKSIKEVYKDYYKENKYKNSYLSEDLEELLDKVLLHYDDVYIVDLTPKLIEKQGLHVAKVFVPGMLPIAFGQQYKRIINKRILDERIRRGLSTEFEMNLNPHPFP</sequence>
<dbReference type="RefSeq" id="WP_128211781.1">
    <property type="nucleotide sequence ID" value="NZ_CP025746.1"/>
</dbReference>
<dbReference type="Gene3D" id="3.30.40.250">
    <property type="match status" value="1"/>
</dbReference>
<dbReference type="PANTHER" id="PTHR37809">
    <property type="entry name" value="RIBOSOMAL PROTEIN S12 METHYLTHIOTRANSFERASE ACCESSORY FACTOR YCAO"/>
    <property type="match status" value="1"/>
</dbReference>
<dbReference type="InterPro" id="IPR027624">
    <property type="entry name" value="TOMM_cyclo_SagD"/>
</dbReference>
<protein>
    <recommendedName>
        <fullName evidence="1">YcaO domain-containing protein</fullName>
    </recommendedName>
</protein>
<keyword evidence="3" id="KW-1185">Reference proteome</keyword>
<dbReference type="KEGG" id="cmah:C1I91_05255"/>
<dbReference type="Gene3D" id="3.30.160.660">
    <property type="match status" value="1"/>
</dbReference>
<proteinExistence type="predicted"/>
<dbReference type="PROSITE" id="PS51664">
    <property type="entry name" value="YCAO"/>
    <property type="match status" value="1"/>
</dbReference>
<evidence type="ECO:0000259" key="1">
    <source>
        <dbReference type="PROSITE" id="PS51664"/>
    </source>
</evidence>
<dbReference type="OrthoDB" id="2379922at2"/>
<dbReference type="InterPro" id="IPR003776">
    <property type="entry name" value="YcaO-like_dom"/>
</dbReference>
<accession>A0A3R5V677</accession>